<name>A0A195CD50_9HYME</name>
<evidence type="ECO:0000256" key="1">
    <source>
        <dbReference type="SAM" id="Phobius"/>
    </source>
</evidence>
<keyword evidence="1" id="KW-0472">Membrane</keyword>
<dbReference type="Proteomes" id="UP000078542">
    <property type="component" value="Unassembled WGS sequence"/>
</dbReference>
<dbReference type="EMBL" id="KQ977935">
    <property type="protein sequence ID" value="KYM98732.1"/>
    <property type="molecule type" value="Genomic_DNA"/>
</dbReference>
<keyword evidence="1" id="KW-0812">Transmembrane</keyword>
<evidence type="ECO:0000313" key="2">
    <source>
        <dbReference type="EMBL" id="KYM98732.1"/>
    </source>
</evidence>
<accession>A0A195CD50</accession>
<gene>
    <name evidence="2" type="ORF">ALC62_10700</name>
</gene>
<keyword evidence="1" id="KW-1133">Transmembrane helix</keyword>
<protein>
    <submittedName>
        <fullName evidence="2">Uncharacterized protein</fullName>
    </submittedName>
</protein>
<evidence type="ECO:0000313" key="3">
    <source>
        <dbReference type="Proteomes" id="UP000078542"/>
    </source>
</evidence>
<proteinExistence type="predicted"/>
<sequence length="244" mass="27003">MTLRDSRRHALPETKPVIHIRCNHVLPLSRSFTRFLCPLIDAFPDKIYEVSILQSVSKLRSAILHATRLKLYADVKDTHITKGTEYKFYAVVAEPIGAHTTLYISAQGCAATAAVSLVNVTLIRTINSAGFSSDSGHLKIVLDVRWTIALVRSVRGYRSGRLYLVRTMIRACAASILYAERIVFVVVIVVFVVFQEEEVQCARGQAPCSTTRQAAVTSSLSPRANQIQRGGTELKSLGRLCARD</sequence>
<keyword evidence="3" id="KW-1185">Reference proteome</keyword>
<reference evidence="2 3" key="1">
    <citation type="submission" date="2016-03" db="EMBL/GenBank/DDBJ databases">
        <title>Cyphomyrmex costatus WGS genome.</title>
        <authorList>
            <person name="Nygaard S."/>
            <person name="Hu H."/>
            <person name="Boomsma J."/>
            <person name="Zhang G."/>
        </authorList>
    </citation>
    <scope>NUCLEOTIDE SEQUENCE [LARGE SCALE GENOMIC DNA]</scope>
    <source>
        <strain evidence="2">MS0001</strain>
        <tissue evidence="2">Whole body</tissue>
    </source>
</reference>
<dbReference type="AlphaFoldDB" id="A0A195CD50"/>
<feature type="transmembrane region" description="Helical" evidence="1">
    <location>
        <begin position="171"/>
        <end position="194"/>
    </location>
</feature>
<organism evidence="2 3">
    <name type="scientific">Cyphomyrmex costatus</name>
    <dbReference type="NCBI Taxonomy" id="456900"/>
    <lineage>
        <taxon>Eukaryota</taxon>
        <taxon>Metazoa</taxon>
        <taxon>Ecdysozoa</taxon>
        <taxon>Arthropoda</taxon>
        <taxon>Hexapoda</taxon>
        <taxon>Insecta</taxon>
        <taxon>Pterygota</taxon>
        <taxon>Neoptera</taxon>
        <taxon>Endopterygota</taxon>
        <taxon>Hymenoptera</taxon>
        <taxon>Apocrita</taxon>
        <taxon>Aculeata</taxon>
        <taxon>Formicoidea</taxon>
        <taxon>Formicidae</taxon>
        <taxon>Myrmicinae</taxon>
        <taxon>Cyphomyrmex</taxon>
    </lineage>
</organism>